<dbReference type="PRINTS" id="PR00625">
    <property type="entry name" value="JDOMAIN"/>
</dbReference>
<evidence type="ECO:0000313" key="3">
    <source>
        <dbReference type="EMBL" id="OTG07331.1"/>
    </source>
</evidence>
<dbReference type="Gramene" id="mRNA:HanXRQr2_Chr11g0494821">
    <property type="protein sequence ID" value="CDS:HanXRQr2_Chr11g0494821.1"/>
    <property type="gene ID" value="HanXRQr2_Chr11g0494821"/>
</dbReference>
<reference evidence="2 4" key="1">
    <citation type="journal article" date="2017" name="Nature">
        <title>The sunflower genome provides insights into oil metabolism, flowering and Asterid evolution.</title>
        <authorList>
            <person name="Badouin H."/>
            <person name="Gouzy J."/>
            <person name="Grassa C.J."/>
            <person name="Murat F."/>
            <person name="Staton S.E."/>
            <person name="Cottret L."/>
            <person name="Lelandais-Briere C."/>
            <person name="Owens G.L."/>
            <person name="Carrere S."/>
            <person name="Mayjonade B."/>
            <person name="Legrand L."/>
            <person name="Gill N."/>
            <person name="Kane N.C."/>
            <person name="Bowers J.E."/>
            <person name="Hubner S."/>
            <person name="Bellec A."/>
            <person name="Berard A."/>
            <person name="Berges H."/>
            <person name="Blanchet N."/>
            <person name="Boniface M.C."/>
            <person name="Brunel D."/>
            <person name="Catrice O."/>
            <person name="Chaidir N."/>
            <person name="Claudel C."/>
            <person name="Donnadieu C."/>
            <person name="Faraut T."/>
            <person name="Fievet G."/>
            <person name="Helmstetter N."/>
            <person name="King M."/>
            <person name="Knapp S.J."/>
            <person name="Lai Z."/>
            <person name="Le Paslier M.C."/>
            <person name="Lippi Y."/>
            <person name="Lorenzon L."/>
            <person name="Mandel J.R."/>
            <person name="Marage G."/>
            <person name="Marchand G."/>
            <person name="Marquand E."/>
            <person name="Bret-Mestries E."/>
            <person name="Morien E."/>
            <person name="Nambeesan S."/>
            <person name="Nguyen T."/>
            <person name="Pegot-Espagnet P."/>
            <person name="Pouilly N."/>
            <person name="Raftis F."/>
            <person name="Sallet E."/>
            <person name="Schiex T."/>
            <person name="Thomas J."/>
            <person name="Vandecasteele C."/>
            <person name="Vares D."/>
            <person name="Vear F."/>
            <person name="Vautrin S."/>
            <person name="Crespi M."/>
            <person name="Mangin B."/>
            <person name="Burke J.M."/>
            <person name="Salse J."/>
            <person name="Munos S."/>
            <person name="Vincourt P."/>
            <person name="Rieseberg L.H."/>
            <person name="Langlade N.B."/>
        </authorList>
    </citation>
    <scope>NUCLEOTIDE SEQUENCE [LARGE SCALE GENOMIC DNA]</scope>
    <source>
        <strain evidence="4">cv. SF193</strain>
        <tissue evidence="2">Leaves</tissue>
    </source>
</reference>
<proteinExistence type="predicted"/>
<dbReference type="PANTHER" id="PTHR44137">
    <property type="entry name" value="BNAC03G44070D PROTEIN"/>
    <property type="match status" value="1"/>
</dbReference>
<name>A0A251TBK9_HELAN</name>
<dbReference type="Proteomes" id="UP000215914">
    <property type="component" value="Chromosome 11"/>
</dbReference>
<protein>
    <submittedName>
        <fullName evidence="2">DnaJ domain, Chaperone J-domain superfamily</fullName>
    </submittedName>
    <submittedName>
        <fullName evidence="3">Putative dnaJ domain-containing protein</fullName>
    </submittedName>
</protein>
<evidence type="ECO:0000313" key="2">
    <source>
        <dbReference type="EMBL" id="KAF5782349.1"/>
    </source>
</evidence>
<dbReference type="PANTHER" id="PTHR44137:SF7">
    <property type="entry name" value="J DOMAIN-CONTAINING PROTEIN"/>
    <property type="match status" value="1"/>
</dbReference>
<dbReference type="SMART" id="SM00271">
    <property type="entry name" value="DnaJ"/>
    <property type="match status" value="1"/>
</dbReference>
<dbReference type="CDD" id="cd06257">
    <property type="entry name" value="DnaJ"/>
    <property type="match status" value="1"/>
</dbReference>
<feature type="domain" description="J" evidence="1">
    <location>
        <begin position="67"/>
        <end position="123"/>
    </location>
</feature>
<dbReference type="InterPro" id="IPR036869">
    <property type="entry name" value="J_dom_sf"/>
</dbReference>
<evidence type="ECO:0000313" key="4">
    <source>
        <dbReference type="Proteomes" id="UP000215914"/>
    </source>
</evidence>
<dbReference type="InterPro" id="IPR001623">
    <property type="entry name" value="DnaJ_domain"/>
</dbReference>
<keyword evidence="4" id="KW-1185">Reference proteome</keyword>
<dbReference type="SUPFAM" id="SSF46565">
    <property type="entry name" value="Chaperone J-domain"/>
    <property type="match status" value="1"/>
</dbReference>
<reference evidence="3" key="2">
    <citation type="submission" date="2017-02" db="EMBL/GenBank/DDBJ databases">
        <title>Sunflower complete genome.</title>
        <authorList>
            <person name="Langlade N."/>
            <person name="Munos S."/>
        </authorList>
    </citation>
    <scope>NUCLEOTIDE SEQUENCE [LARGE SCALE GENOMIC DNA]</scope>
    <source>
        <tissue evidence="3">Leaves</tissue>
    </source>
</reference>
<sequence length="150" mass="16482">MMDCNVEEAIRAKQNAEKLFAVKDFVGAKQYAFKAQSICPQLEGVSQMVATFEIFAAAQKKDKGEINMYFVFGLTPSGDRSALKKQYKKLAVLLHLDKNKTVGADEAFKLVSKAWSVLSDSSKRTGMVEGLRVGLPATTHCVANILNLCM</sequence>
<dbReference type="InParanoid" id="A0A251TBK9"/>
<reference evidence="2" key="3">
    <citation type="submission" date="2020-06" db="EMBL/GenBank/DDBJ databases">
        <title>Helianthus annuus Genome sequencing and assembly Release 2.</title>
        <authorList>
            <person name="Gouzy J."/>
            <person name="Langlade N."/>
            <person name="Munos S."/>
        </authorList>
    </citation>
    <scope>NUCLEOTIDE SEQUENCE</scope>
    <source>
        <tissue evidence="2">Leaves</tissue>
    </source>
</reference>
<dbReference type="AlphaFoldDB" id="A0A251TBK9"/>
<accession>A0A251TBK9</accession>
<dbReference type="EMBL" id="CM007900">
    <property type="protein sequence ID" value="OTG07331.1"/>
    <property type="molecule type" value="Genomic_DNA"/>
</dbReference>
<dbReference type="OMA" id="LCPHIDG"/>
<dbReference type="Pfam" id="PF00226">
    <property type="entry name" value="DnaJ"/>
    <property type="match status" value="1"/>
</dbReference>
<dbReference type="PROSITE" id="PS50076">
    <property type="entry name" value="DNAJ_2"/>
    <property type="match status" value="1"/>
</dbReference>
<dbReference type="Gene3D" id="1.10.287.110">
    <property type="entry name" value="DnaJ domain"/>
    <property type="match status" value="1"/>
</dbReference>
<dbReference type="STRING" id="4232.A0A251TBK9"/>
<gene>
    <name evidence="3" type="ORF">HannXRQ_Chr11g0329231</name>
    <name evidence="2" type="ORF">HanXRQr2_Chr11g0494821</name>
</gene>
<dbReference type="EMBL" id="MNCJ02000326">
    <property type="protein sequence ID" value="KAF5782349.1"/>
    <property type="molecule type" value="Genomic_DNA"/>
</dbReference>
<organism evidence="3 4">
    <name type="scientific">Helianthus annuus</name>
    <name type="common">Common sunflower</name>
    <dbReference type="NCBI Taxonomy" id="4232"/>
    <lineage>
        <taxon>Eukaryota</taxon>
        <taxon>Viridiplantae</taxon>
        <taxon>Streptophyta</taxon>
        <taxon>Embryophyta</taxon>
        <taxon>Tracheophyta</taxon>
        <taxon>Spermatophyta</taxon>
        <taxon>Magnoliopsida</taxon>
        <taxon>eudicotyledons</taxon>
        <taxon>Gunneridae</taxon>
        <taxon>Pentapetalae</taxon>
        <taxon>asterids</taxon>
        <taxon>campanulids</taxon>
        <taxon>Asterales</taxon>
        <taxon>Asteraceae</taxon>
        <taxon>Asteroideae</taxon>
        <taxon>Heliantheae alliance</taxon>
        <taxon>Heliantheae</taxon>
        <taxon>Helianthus</taxon>
    </lineage>
</organism>
<evidence type="ECO:0000259" key="1">
    <source>
        <dbReference type="PROSITE" id="PS50076"/>
    </source>
</evidence>